<evidence type="ECO:0000313" key="4">
    <source>
        <dbReference type="EMBL" id="KAF8406219.1"/>
    </source>
</evidence>
<comment type="caution">
    <text evidence="4">The sequence shown here is derived from an EMBL/GenBank/DDBJ whole genome shotgun (WGS) entry which is preliminary data.</text>
</comment>
<dbReference type="Proteomes" id="UP000655225">
    <property type="component" value="Unassembled WGS sequence"/>
</dbReference>
<evidence type="ECO:0000256" key="2">
    <source>
        <dbReference type="ARBA" id="ARBA00023163"/>
    </source>
</evidence>
<reference evidence="4 5" key="1">
    <citation type="submission" date="2020-04" db="EMBL/GenBank/DDBJ databases">
        <title>Plant Genome Project.</title>
        <authorList>
            <person name="Zhang R.-G."/>
        </authorList>
    </citation>
    <scope>NUCLEOTIDE SEQUENCE [LARGE SCALE GENOMIC DNA]</scope>
    <source>
        <strain evidence="4">YNK0</strain>
        <tissue evidence="4">Leaf</tissue>
    </source>
</reference>
<comment type="caution">
    <text evidence="3">Lacks conserved residue(s) required for the propagation of feature annotation.</text>
</comment>
<evidence type="ECO:0000256" key="1">
    <source>
        <dbReference type="ARBA" id="ARBA00023015"/>
    </source>
</evidence>
<feature type="short sequence motif" description="VHIID" evidence="3">
    <location>
        <begin position="163"/>
        <end position="167"/>
    </location>
</feature>
<protein>
    <recommendedName>
        <fullName evidence="6">Scarecrow-like protein 32</fullName>
    </recommendedName>
</protein>
<dbReference type="AlphaFoldDB" id="A0A835DN86"/>
<dbReference type="PANTHER" id="PTHR31636">
    <property type="entry name" value="OSJNBA0084A10.13 PROTEIN-RELATED"/>
    <property type="match status" value="1"/>
</dbReference>
<accession>A0A835DN86</accession>
<keyword evidence="1" id="KW-0805">Transcription regulation</keyword>
<comment type="similarity">
    <text evidence="3">Belongs to the GRAS family.</text>
</comment>
<keyword evidence="5" id="KW-1185">Reference proteome</keyword>
<dbReference type="OrthoDB" id="767511at2759"/>
<evidence type="ECO:0008006" key="6">
    <source>
        <dbReference type="Google" id="ProtNLM"/>
    </source>
</evidence>
<keyword evidence="2" id="KW-0804">Transcription</keyword>
<dbReference type="EMBL" id="JABCRI010000005">
    <property type="protein sequence ID" value="KAF8406219.1"/>
    <property type="molecule type" value="Genomic_DNA"/>
</dbReference>
<feature type="region of interest" description="SAW" evidence="3">
    <location>
        <begin position="376"/>
        <end position="450"/>
    </location>
</feature>
<feature type="region of interest" description="VHIID" evidence="3">
    <location>
        <begin position="132"/>
        <end position="197"/>
    </location>
</feature>
<dbReference type="PROSITE" id="PS50985">
    <property type="entry name" value="GRAS"/>
    <property type="match status" value="1"/>
</dbReference>
<proteinExistence type="inferred from homology"/>
<evidence type="ECO:0000313" key="5">
    <source>
        <dbReference type="Proteomes" id="UP000655225"/>
    </source>
</evidence>
<evidence type="ECO:0000256" key="3">
    <source>
        <dbReference type="PROSITE-ProRule" id="PRU01191"/>
    </source>
</evidence>
<name>A0A835DN86_TETSI</name>
<dbReference type="InterPro" id="IPR005202">
    <property type="entry name" value="TF_GRAS"/>
</dbReference>
<gene>
    <name evidence="4" type="ORF">HHK36_008304</name>
</gene>
<organism evidence="4 5">
    <name type="scientific">Tetracentron sinense</name>
    <name type="common">Spur-leaf</name>
    <dbReference type="NCBI Taxonomy" id="13715"/>
    <lineage>
        <taxon>Eukaryota</taxon>
        <taxon>Viridiplantae</taxon>
        <taxon>Streptophyta</taxon>
        <taxon>Embryophyta</taxon>
        <taxon>Tracheophyta</taxon>
        <taxon>Spermatophyta</taxon>
        <taxon>Magnoliopsida</taxon>
        <taxon>Trochodendrales</taxon>
        <taxon>Trochodendraceae</taxon>
        <taxon>Tetracentron</taxon>
    </lineage>
</organism>
<sequence length="574" mass="65196">MPFTETLPPHQIVPCSNLSMSKTQLHRTRPWPGFPTSKALGSFGDPNCMEQLLVYCANAIESNDATLAQQILWVLNNIASSDGDLNQRLTCGFLQALMARAAKTGSCTMLPAMANATANLAIHTHKFSLIELASFIDLTPWHRFGFTAANAAILDAIEGFSVVHIIDFSSTHCMQIPTLIDSIANRPEGPPLIKLTVIGASEDIPPMLDLSYEELGTKLMNFARSRNVEMEFRVIPSSSSDGYASLIEQLRVQHLVFSEEGEALVINCHMMLHYIPEETISIIQETNSAHYLFDSSPTPSLRTMFLELLRSLDPTIVILVDEDADFTSNNLVYRLSSAFNYLWIPYDTVDTFLPRGSKHRQWYEADICWKIENVIAHEGLQRVERLEPKSRWVQRMRNAKFRGISFGEDAVSEVRSMLDEHAAGWGLKKEEDDLVLTWKGHNVGFATAWRDCVDAGKDHSVSAKVEFELKASKNTQKDVLVEQEEEDVQHPKINIWKRVLLRRLRECHKGSSFRVSLPHETLEWVAERYRELMSKTWFAVFWKAAVPPKISFFMWKLFHDAIAIVFAVLIRQQL</sequence>
<dbReference type="Pfam" id="PF03514">
    <property type="entry name" value="GRAS"/>
    <property type="match status" value="1"/>
</dbReference>